<feature type="region of interest" description="Disordered" evidence="1">
    <location>
        <begin position="1"/>
        <end position="52"/>
    </location>
</feature>
<reference evidence="2" key="1">
    <citation type="submission" date="2022-08" db="EMBL/GenBank/DDBJ databases">
        <authorList>
            <person name="Gutierrez-Valencia J."/>
        </authorList>
    </citation>
    <scope>NUCLEOTIDE SEQUENCE</scope>
</reference>
<comment type="caution">
    <text evidence="2">The sequence shown here is derived from an EMBL/GenBank/DDBJ whole genome shotgun (WGS) entry which is preliminary data.</text>
</comment>
<name>A0AAV0J1X7_9ROSI</name>
<dbReference type="Proteomes" id="UP001154282">
    <property type="component" value="Unassembled WGS sequence"/>
</dbReference>
<evidence type="ECO:0000256" key="1">
    <source>
        <dbReference type="SAM" id="MobiDB-lite"/>
    </source>
</evidence>
<keyword evidence="3" id="KW-1185">Reference proteome</keyword>
<proteinExistence type="predicted"/>
<organism evidence="2 3">
    <name type="scientific">Linum tenue</name>
    <dbReference type="NCBI Taxonomy" id="586396"/>
    <lineage>
        <taxon>Eukaryota</taxon>
        <taxon>Viridiplantae</taxon>
        <taxon>Streptophyta</taxon>
        <taxon>Embryophyta</taxon>
        <taxon>Tracheophyta</taxon>
        <taxon>Spermatophyta</taxon>
        <taxon>Magnoliopsida</taxon>
        <taxon>eudicotyledons</taxon>
        <taxon>Gunneridae</taxon>
        <taxon>Pentapetalae</taxon>
        <taxon>rosids</taxon>
        <taxon>fabids</taxon>
        <taxon>Malpighiales</taxon>
        <taxon>Linaceae</taxon>
        <taxon>Linum</taxon>
    </lineage>
</organism>
<accession>A0AAV0J1X7</accession>
<protein>
    <submittedName>
        <fullName evidence="2">Uncharacterized protein</fullName>
    </submittedName>
</protein>
<dbReference type="AlphaFoldDB" id="A0AAV0J1X7"/>
<sequence>MNLSSFYPPYTDPPRPIRQHRAPNLPRHWGATSHGSGKSLGDQRASSRTSQS</sequence>
<evidence type="ECO:0000313" key="3">
    <source>
        <dbReference type="Proteomes" id="UP001154282"/>
    </source>
</evidence>
<gene>
    <name evidence="2" type="ORF">LITE_LOCUS12214</name>
</gene>
<dbReference type="EMBL" id="CAMGYJ010000004">
    <property type="protein sequence ID" value="CAI0403809.1"/>
    <property type="molecule type" value="Genomic_DNA"/>
</dbReference>
<evidence type="ECO:0000313" key="2">
    <source>
        <dbReference type="EMBL" id="CAI0403809.1"/>
    </source>
</evidence>